<keyword evidence="3" id="KW-0472">Membrane</keyword>
<evidence type="ECO:0000256" key="2">
    <source>
        <dbReference type="ARBA" id="ARBA00022803"/>
    </source>
</evidence>
<dbReference type="EMBL" id="JACNJH010000164">
    <property type="protein sequence ID" value="MBC8362017.1"/>
    <property type="molecule type" value="Genomic_DNA"/>
</dbReference>
<protein>
    <submittedName>
        <fullName evidence="4">Tetratricopeptide repeat protein</fullName>
    </submittedName>
</protein>
<organism evidence="4 5">
    <name type="scientific">Candidatus Desulfatibia profunda</name>
    <dbReference type="NCBI Taxonomy" id="2841695"/>
    <lineage>
        <taxon>Bacteria</taxon>
        <taxon>Pseudomonadati</taxon>
        <taxon>Thermodesulfobacteriota</taxon>
        <taxon>Desulfobacteria</taxon>
        <taxon>Desulfobacterales</taxon>
        <taxon>Desulfobacterales incertae sedis</taxon>
        <taxon>Candidatus Desulfatibia</taxon>
    </lineage>
</organism>
<dbReference type="SMART" id="SM00028">
    <property type="entry name" value="TPR"/>
    <property type="match status" value="2"/>
</dbReference>
<proteinExistence type="predicted"/>
<dbReference type="InterPro" id="IPR011990">
    <property type="entry name" value="TPR-like_helical_dom_sf"/>
</dbReference>
<evidence type="ECO:0000256" key="1">
    <source>
        <dbReference type="ARBA" id="ARBA00022737"/>
    </source>
</evidence>
<evidence type="ECO:0000313" key="5">
    <source>
        <dbReference type="Proteomes" id="UP000603434"/>
    </source>
</evidence>
<accession>A0A8J6TJ86</accession>
<dbReference type="InterPro" id="IPR019734">
    <property type="entry name" value="TPR_rpt"/>
</dbReference>
<feature type="transmembrane region" description="Helical" evidence="3">
    <location>
        <begin position="36"/>
        <end position="59"/>
    </location>
</feature>
<name>A0A8J6TJ86_9BACT</name>
<dbReference type="InterPro" id="IPR013105">
    <property type="entry name" value="TPR_2"/>
</dbReference>
<dbReference type="SUPFAM" id="SSF48452">
    <property type="entry name" value="TPR-like"/>
    <property type="match status" value="1"/>
</dbReference>
<dbReference type="Proteomes" id="UP000603434">
    <property type="component" value="Unassembled WGS sequence"/>
</dbReference>
<sequence>MAQKRVSRARKRDLEQPDKVTTFLYNLLDFAARYKVLLSTALGLFVVFSIALAGMLYVADKAENKAFFLLAQDLNKYQSIIKTSSPDRAYLDVADDFKLIMQQYPRKVGGKFARFMFANICYKAGNYDKAIELYNQALSEFGDNPFFKSLVLNSLGYAYEAKADYKQAATYFEMIASEPDYRMKDEALFNLAQIYAAKGNDDGRLNAFKKIVSDHSDSIYLEIAKEKIPG</sequence>
<keyword evidence="3" id="KW-0812">Transmembrane</keyword>
<evidence type="ECO:0000256" key="3">
    <source>
        <dbReference type="SAM" id="Phobius"/>
    </source>
</evidence>
<dbReference type="Gene3D" id="1.25.40.10">
    <property type="entry name" value="Tetratricopeptide repeat domain"/>
    <property type="match status" value="1"/>
</dbReference>
<dbReference type="Pfam" id="PF13174">
    <property type="entry name" value="TPR_6"/>
    <property type="match status" value="1"/>
</dbReference>
<dbReference type="AlphaFoldDB" id="A0A8J6TJ86"/>
<comment type="caution">
    <text evidence="4">The sequence shown here is derived from an EMBL/GenBank/DDBJ whole genome shotgun (WGS) entry which is preliminary data.</text>
</comment>
<dbReference type="Pfam" id="PF07719">
    <property type="entry name" value="TPR_2"/>
    <property type="match status" value="1"/>
</dbReference>
<evidence type="ECO:0000313" key="4">
    <source>
        <dbReference type="EMBL" id="MBC8362017.1"/>
    </source>
</evidence>
<keyword evidence="3" id="KW-1133">Transmembrane helix</keyword>
<gene>
    <name evidence="4" type="ORF">H8E23_11540</name>
</gene>
<reference evidence="4 5" key="1">
    <citation type="submission" date="2020-08" db="EMBL/GenBank/DDBJ databases">
        <title>Bridging the membrane lipid divide: bacteria of the FCB group superphylum have the potential to synthesize archaeal ether lipids.</title>
        <authorList>
            <person name="Villanueva L."/>
            <person name="Von Meijenfeldt F.A.B."/>
            <person name="Westbye A.B."/>
            <person name="Yadav S."/>
            <person name="Hopmans E.C."/>
            <person name="Dutilh B.E."/>
            <person name="Sinninghe Damste J.S."/>
        </authorList>
    </citation>
    <scope>NUCLEOTIDE SEQUENCE [LARGE SCALE GENOMIC DNA]</scope>
    <source>
        <strain evidence="4">NIOZ-UU30</strain>
    </source>
</reference>
<keyword evidence="1" id="KW-0677">Repeat</keyword>
<keyword evidence="2" id="KW-0802">TPR repeat</keyword>